<dbReference type="PANTHER" id="PTHR46177">
    <property type="entry name" value="INTEGRASE CATALYTIC DOMAIN-CONTAINING PROTEIN"/>
    <property type="match status" value="1"/>
</dbReference>
<keyword evidence="2" id="KW-1185">Reference proteome</keyword>
<accession>A0ABR2ZSG3</accession>
<organism evidence="1 2">
    <name type="scientific">Marasmius tenuissimus</name>
    <dbReference type="NCBI Taxonomy" id="585030"/>
    <lineage>
        <taxon>Eukaryota</taxon>
        <taxon>Fungi</taxon>
        <taxon>Dikarya</taxon>
        <taxon>Basidiomycota</taxon>
        <taxon>Agaricomycotina</taxon>
        <taxon>Agaricomycetes</taxon>
        <taxon>Agaricomycetidae</taxon>
        <taxon>Agaricales</taxon>
        <taxon>Marasmiineae</taxon>
        <taxon>Marasmiaceae</taxon>
        <taxon>Marasmius</taxon>
    </lineage>
</organism>
<comment type="caution">
    <text evidence="1">The sequence shown here is derived from an EMBL/GenBank/DDBJ whole genome shotgun (WGS) entry which is preliminary data.</text>
</comment>
<gene>
    <name evidence="1" type="ORF">AAF712_008800</name>
</gene>
<dbReference type="PANTHER" id="PTHR46177:SF1">
    <property type="entry name" value="INTEGRASE CATALYTIC DOMAIN-CONTAINING PROTEIN"/>
    <property type="match status" value="1"/>
</dbReference>
<sequence>MPNQHKPIPPPDLLDPKLRQYWHYGYDDRKIASLILADISKDLPESDYGLSAKTIQRARKRIGLKGTRQQNVSFEEMAGPIGELKKIYPMWGARTLTQQLRIRHSMKVPEDRVAKFLMAVEPEQVKARKYQAHKRHVFHCAGIMDIISVDQHDKWKKWGLYPHLGVEVFSGRLMWMKIWWTNSNPRLVCSYYLDGCESVGGVPMTTQSDPGTENNGIANCHTWIRQKLDPDLEGTLQHRWMKQTKNVKPEIQWSIFRRMFTPKFEELLEEGETYGFYNPNDPDSVERLTFRWVAIPFFQQELDDYVASRNSTPRRANKKKILPGGIPDHIFRSPEVFNNSKNFTVTVSKEVFEEARNLYAPPNDPVFELVPPVFDIVIKAAHSRIGSPAPTYDTFWGVYMALLAEVREACVAIAADMESGLAREAEIFNVHMELMPGQRFRPGMDNLPGPAAQPVPNSLVSPSPCSTSVSPEVENEYWVEFSDDEDDEDSKAEDGMIPRFVFDDLQMDAVDEDVDLFNHFHEDLGPIST</sequence>
<evidence type="ECO:0000313" key="1">
    <source>
        <dbReference type="EMBL" id="KAL0064220.1"/>
    </source>
</evidence>
<protein>
    <submittedName>
        <fullName evidence="1">Uncharacterized protein</fullName>
    </submittedName>
</protein>
<dbReference type="Proteomes" id="UP001437256">
    <property type="component" value="Unassembled WGS sequence"/>
</dbReference>
<dbReference type="EMBL" id="JBBXMP010000065">
    <property type="protein sequence ID" value="KAL0064220.1"/>
    <property type="molecule type" value="Genomic_DNA"/>
</dbReference>
<evidence type="ECO:0000313" key="2">
    <source>
        <dbReference type="Proteomes" id="UP001437256"/>
    </source>
</evidence>
<proteinExistence type="predicted"/>
<name>A0ABR2ZSG3_9AGAR</name>
<reference evidence="1 2" key="1">
    <citation type="submission" date="2024-05" db="EMBL/GenBank/DDBJ databases">
        <title>A draft genome resource for the thread blight pathogen Marasmius tenuissimus strain MS-2.</title>
        <authorList>
            <person name="Yulfo-Soto G.E."/>
            <person name="Baruah I.K."/>
            <person name="Amoako-Attah I."/>
            <person name="Bukari Y."/>
            <person name="Meinhardt L.W."/>
            <person name="Bailey B.A."/>
            <person name="Cohen S.P."/>
        </authorList>
    </citation>
    <scope>NUCLEOTIDE SEQUENCE [LARGE SCALE GENOMIC DNA]</scope>
    <source>
        <strain evidence="1 2">MS-2</strain>
    </source>
</reference>